<gene>
    <name evidence="1" type="ORF">TorRG33x02_330350</name>
</gene>
<keyword evidence="2" id="KW-1185">Reference proteome</keyword>
<dbReference type="EMBL" id="JXTC01000588">
    <property type="protein sequence ID" value="PON44677.1"/>
    <property type="molecule type" value="Genomic_DNA"/>
</dbReference>
<evidence type="ECO:0000313" key="2">
    <source>
        <dbReference type="Proteomes" id="UP000237000"/>
    </source>
</evidence>
<comment type="caution">
    <text evidence="1">The sequence shown here is derived from an EMBL/GenBank/DDBJ whole genome shotgun (WGS) entry which is preliminary data.</text>
</comment>
<dbReference type="InParanoid" id="A0A2P5B797"/>
<dbReference type="Proteomes" id="UP000237000">
    <property type="component" value="Unassembled WGS sequence"/>
</dbReference>
<sequence>MFLLQYKLVLKSKLLKACMISRLVMLCMGSWTIRVQEKDDQNASISKIFLTENLSLLESSDAPEQPIRDRSISPTLLQIQPNHRSQDWAFRKIDSLLR</sequence>
<accession>A0A2P5B797</accession>
<reference evidence="2" key="1">
    <citation type="submission" date="2016-06" db="EMBL/GenBank/DDBJ databases">
        <title>Parallel loss of symbiosis genes in relatives of nitrogen-fixing non-legume Parasponia.</title>
        <authorList>
            <person name="Van Velzen R."/>
            <person name="Holmer R."/>
            <person name="Bu F."/>
            <person name="Rutten L."/>
            <person name="Van Zeijl A."/>
            <person name="Liu W."/>
            <person name="Santuari L."/>
            <person name="Cao Q."/>
            <person name="Sharma T."/>
            <person name="Shen D."/>
            <person name="Roswanjaya Y."/>
            <person name="Wardhani T."/>
            <person name="Kalhor M.S."/>
            <person name="Jansen J."/>
            <person name="Van den Hoogen J."/>
            <person name="Gungor B."/>
            <person name="Hartog M."/>
            <person name="Hontelez J."/>
            <person name="Verver J."/>
            <person name="Yang W.-C."/>
            <person name="Schijlen E."/>
            <person name="Repin R."/>
            <person name="Schilthuizen M."/>
            <person name="Schranz E."/>
            <person name="Heidstra R."/>
            <person name="Miyata K."/>
            <person name="Fedorova E."/>
            <person name="Kohlen W."/>
            <person name="Bisseling T."/>
            <person name="Smit S."/>
            <person name="Geurts R."/>
        </authorList>
    </citation>
    <scope>NUCLEOTIDE SEQUENCE [LARGE SCALE GENOMIC DNA]</scope>
    <source>
        <strain evidence="2">cv. RG33-2</strain>
    </source>
</reference>
<dbReference type="AlphaFoldDB" id="A0A2P5B797"/>
<protein>
    <submittedName>
        <fullName evidence="1">Uncharacterized protein</fullName>
    </submittedName>
</protein>
<proteinExistence type="predicted"/>
<evidence type="ECO:0000313" key="1">
    <source>
        <dbReference type="EMBL" id="PON44677.1"/>
    </source>
</evidence>
<name>A0A2P5B797_TREOI</name>
<organism evidence="1 2">
    <name type="scientific">Trema orientale</name>
    <name type="common">Charcoal tree</name>
    <name type="synonym">Celtis orientalis</name>
    <dbReference type="NCBI Taxonomy" id="63057"/>
    <lineage>
        <taxon>Eukaryota</taxon>
        <taxon>Viridiplantae</taxon>
        <taxon>Streptophyta</taxon>
        <taxon>Embryophyta</taxon>
        <taxon>Tracheophyta</taxon>
        <taxon>Spermatophyta</taxon>
        <taxon>Magnoliopsida</taxon>
        <taxon>eudicotyledons</taxon>
        <taxon>Gunneridae</taxon>
        <taxon>Pentapetalae</taxon>
        <taxon>rosids</taxon>
        <taxon>fabids</taxon>
        <taxon>Rosales</taxon>
        <taxon>Cannabaceae</taxon>
        <taxon>Trema</taxon>
    </lineage>
</organism>